<keyword evidence="1" id="KW-0812">Transmembrane</keyword>
<accession>A0A517YEX2</accession>
<organism evidence="2 3">
    <name type="scientific">Anatilimnocola aggregata</name>
    <dbReference type="NCBI Taxonomy" id="2528021"/>
    <lineage>
        <taxon>Bacteria</taxon>
        <taxon>Pseudomonadati</taxon>
        <taxon>Planctomycetota</taxon>
        <taxon>Planctomycetia</taxon>
        <taxon>Pirellulales</taxon>
        <taxon>Pirellulaceae</taxon>
        <taxon>Anatilimnocola</taxon>
    </lineage>
</organism>
<keyword evidence="1" id="KW-1133">Transmembrane helix</keyword>
<proteinExistence type="predicted"/>
<dbReference type="InterPro" id="IPR041916">
    <property type="entry name" value="Anti_sigma_zinc_sf"/>
</dbReference>
<dbReference type="Gene3D" id="1.10.10.1320">
    <property type="entry name" value="Anti-sigma factor, zinc-finger domain"/>
    <property type="match status" value="1"/>
</dbReference>
<evidence type="ECO:0000313" key="2">
    <source>
        <dbReference type="EMBL" id="QDU28777.1"/>
    </source>
</evidence>
<gene>
    <name evidence="2" type="ORF">ETAA8_38820</name>
</gene>
<name>A0A517YEX2_9BACT</name>
<dbReference type="EMBL" id="CP036274">
    <property type="protein sequence ID" value="QDU28777.1"/>
    <property type="molecule type" value="Genomic_DNA"/>
</dbReference>
<dbReference type="KEGG" id="aagg:ETAA8_38820"/>
<keyword evidence="3" id="KW-1185">Reference proteome</keyword>
<feature type="transmembrane region" description="Helical" evidence="1">
    <location>
        <begin position="97"/>
        <end position="118"/>
    </location>
</feature>
<keyword evidence="1" id="KW-0472">Membrane</keyword>
<reference evidence="2 3" key="1">
    <citation type="submission" date="2019-02" db="EMBL/GenBank/DDBJ databases">
        <title>Deep-cultivation of Planctomycetes and their phenomic and genomic characterization uncovers novel biology.</title>
        <authorList>
            <person name="Wiegand S."/>
            <person name="Jogler M."/>
            <person name="Boedeker C."/>
            <person name="Pinto D."/>
            <person name="Vollmers J."/>
            <person name="Rivas-Marin E."/>
            <person name="Kohn T."/>
            <person name="Peeters S.H."/>
            <person name="Heuer A."/>
            <person name="Rast P."/>
            <person name="Oberbeckmann S."/>
            <person name="Bunk B."/>
            <person name="Jeske O."/>
            <person name="Meyerdierks A."/>
            <person name="Storesund J.E."/>
            <person name="Kallscheuer N."/>
            <person name="Luecker S."/>
            <person name="Lage O.M."/>
            <person name="Pohl T."/>
            <person name="Merkel B.J."/>
            <person name="Hornburger P."/>
            <person name="Mueller R.-W."/>
            <person name="Bruemmer F."/>
            <person name="Labrenz M."/>
            <person name="Spormann A.M."/>
            <person name="Op den Camp H."/>
            <person name="Overmann J."/>
            <person name="Amann R."/>
            <person name="Jetten M.S.M."/>
            <person name="Mascher T."/>
            <person name="Medema M.H."/>
            <person name="Devos D.P."/>
            <person name="Kaster A.-K."/>
            <person name="Ovreas L."/>
            <person name="Rohde M."/>
            <person name="Galperin M.Y."/>
            <person name="Jogler C."/>
        </authorList>
    </citation>
    <scope>NUCLEOTIDE SEQUENCE [LARGE SCALE GENOMIC DNA]</scope>
    <source>
        <strain evidence="2 3">ETA_A8</strain>
    </source>
</reference>
<evidence type="ECO:0000256" key="1">
    <source>
        <dbReference type="SAM" id="Phobius"/>
    </source>
</evidence>
<dbReference type="RefSeq" id="WP_145091633.1">
    <property type="nucleotide sequence ID" value="NZ_CP036274.1"/>
</dbReference>
<protein>
    <submittedName>
        <fullName evidence="2">Uncharacterized protein</fullName>
    </submittedName>
</protein>
<dbReference type="Proteomes" id="UP000315017">
    <property type="component" value="Chromosome"/>
</dbReference>
<dbReference type="AlphaFoldDB" id="A0A517YEX2"/>
<evidence type="ECO:0000313" key="3">
    <source>
        <dbReference type="Proteomes" id="UP000315017"/>
    </source>
</evidence>
<sequence>MKSSIHDERISSYLDDALPEAERVAFQTQLAHDPTLQQHVSDLQQLRRDVATLPRFSVKEGFAQRVVAAALAAKAHEAKANETKVAPAQRPSTTRRLIVAALAVAASAAFVMASLPWLHRGDEPLANNGNPVVAQETNPLSAVVAALPSDDETLILRIRSPKDLAAGKLLREAFAQQGIEKRRPSDTTVRGPAVGNAYRNQLRNDTTIDRSQLTTAADALYVEMSAEELELALSEVAKPNEKVEFHPAGLLAVAASTTGGKGVQGAGESEAVKGGQATSQEFIQELSPSLFRLQKTPVQPSSTNKTAKEVAPGRKVRVLILIENAE</sequence>